<keyword evidence="4" id="KW-1185">Reference proteome</keyword>
<reference evidence="3" key="1">
    <citation type="submission" date="2021-03" db="EMBL/GenBank/DDBJ databases">
        <authorList>
            <person name="Bekaert M."/>
        </authorList>
    </citation>
    <scope>NUCLEOTIDE SEQUENCE</scope>
</reference>
<dbReference type="PROSITE" id="PS50088">
    <property type="entry name" value="ANK_REPEAT"/>
    <property type="match status" value="6"/>
</dbReference>
<dbReference type="Gene3D" id="1.25.40.20">
    <property type="entry name" value="Ankyrin repeat-containing domain"/>
    <property type="match status" value="1"/>
</dbReference>
<feature type="repeat" description="ANK" evidence="1">
    <location>
        <begin position="403"/>
        <end position="435"/>
    </location>
</feature>
<feature type="domain" description="DZIP3-like HEPN" evidence="2">
    <location>
        <begin position="10"/>
        <end position="122"/>
    </location>
</feature>
<dbReference type="SMART" id="SM00248">
    <property type="entry name" value="ANK"/>
    <property type="match status" value="6"/>
</dbReference>
<dbReference type="AlphaFoldDB" id="A0A8S3UQ59"/>
<evidence type="ECO:0000313" key="3">
    <source>
        <dbReference type="EMBL" id="CAG2246039.1"/>
    </source>
</evidence>
<dbReference type="PROSITE" id="PS50297">
    <property type="entry name" value="ANK_REP_REGION"/>
    <property type="match status" value="5"/>
</dbReference>
<evidence type="ECO:0000259" key="2">
    <source>
        <dbReference type="Pfam" id="PF18738"/>
    </source>
</evidence>
<keyword evidence="1" id="KW-0040">ANK repeat</keyword>
<feature type="repeat" description="ANK" evidence="1">
    <location>
        <begin position="370"/>
        <end position="402"/>
    </location>
</feature>
<dbReference type="InterPro" id="IPR041249">
    <property type="entry name" value="HEPN_DZIP3"/>
</dbReference>
<accession>A0A8S3UQ59</accession>
<dbReference type="InterPro" id="IPR036770">
    <property type="entry name" value="Ankyrin_rpt-contain_sf"/>
</dbReference>
<dbReference type="Proteomes" id="UP000683360">
    <property type="component" value="Unassembled WGS sequence"/>
</dbReference>
<feature type="repeat" description="ANK" evidence="1">
    <location>
        <begin position="337"/>
        <end position="369"/>
    </location>
</feature>
<dbReference type="PANTHER" id="PTHR24133:SF40">
    <property type="entry name" value="ANKYRIN REPEAT DOMAIN 44"/>
    <property type="match status" value="1"/>
</dbReference>
<dbReference type="InterPro" id="IPR002110">
    <property type="entry name" value="Ankyrin_rpt"/>
</dbReference>
<feature type="repeat" description="ANK" evidence="1">
    <location>
        <begin position="521"/>
        <end position="553"/>
    </location>
</feature>
<sequence length="583" mass="65950">MESHRNCKNKNYADFDIALMYKIIRNLNNLVPPPTQGWDYKIPPTSAETTIGDDIERIRRSRNDIVHNVNTNISVSVVELNNRFSMFIDIASRLGVYLNKEYVSKIEEVKTCCIDPETEKSYLQQLEELVERETTMQLNISEVSNSVDDLRQKSEMNFTKMSAKITAVQTEQEEAIPKHIRDQMNKDVEEWKIKDIKFVPTRASAYVSNILNKENSVTLTGSPGKKWLEGRVTDEQRQVLDDVYTACRLDTARRNTTRETGKYAGYSGKKELDTSGSYPIVNACFLGYISIVGWLLGKVVDGITPLFIACERGCTDIVEALLEHNADVNINMKDGRIHLSPLLLATVMGHYDIMKKLLEKEPDVNFYDTEGFTPLLIACQNNKTEMVRLLVKNKANVNMKTYTGASAIILASSNGNIEIIRLVLESNADANARLHTKELISFRANILSLTALEYLKQYIFNLVLEKGVPSVQQYARVKSKDYIFDVMAGSSALHIACCLGHLEIVECLLKYNASVNLKKEDGTTPLFHACKLGHENIVCLLLDKGADIRLCRNDGKSPYAIAKENDHKYIEMKLRQHSKKVKT</sequence>
<dbReference type="EMBL" id="CAJPWZ010002823">
    <property type="protein sequence ID" value="CAG2246039.1"/>
    <property type="molecule type" value="Genomic_DNA"/>
</dbReference>
<gene>
    <name evidence="3" type="ORF">MEDL_58030</name>
</gene>
<dbReference type="Pfam" id="PF12796">
    <property type="entry name" value="Ank_2"/>
    <property type="match status" value="3"/>
</dbReference>
<name>A0A8S3UQ59_MYTED</name>
<comment type="caution">
    <text evidence="3">The sequence shown here is derived from an EMBL/GenBank/DDBJ whole genome shotgun (WGS) entry which is preliminary data.</text>
</comment>
<dbReference type="Pfam" id="PF18738">
    <property type="entry name" value="HEPN_DZIP3"/>
    <property type="match status" value="1"/>
</dbReference>
<dbReference type="SUPFAM" id="SSF48403">
    <property type="entry name" value="Ankyrin repeat"/>
    <property type="match status" value="1"/>
</dbReference>
<protein>
    <recommendedName>
        <fullName evidence="2">DZIP3-like HEPN domain-containing protein</fullName>
    </recommendedName>
</protein>
<evidence type="ECO:0000256" key="1">
    <source>
        <dbReference type="PROSITE-ProRule" id="PRU00023"/>
    </source>
</evidence>
<proteinExistence type="predicted"/>
<dbReference type="OrthoDB" id="19174at2759"/>
<evidence type="ECO:0000313" key="4">
    <source>
        <dbReference type="Proteomes" id="UP000683360"/>
    </source>
</evidence>
<feature type="repeat" description="ANK" evidence="1">
    <location>
        <begin position="301"/>
        <end position="333"/>
    </location>
</feature>
<dbReference type="PANTHER" id="PTHR24133">
    <property type="entry name" value="ANKYRIN DOMAIN-CONTAINING"/>
    <property type="match status" value="1"/>
</dbReference>
<dbReference type="InterPro" id="IPR052391">
    <property type="entry name" value="E3_Ligase-Neurotoxin"/>
</dbReference>
<feature type="repeat" description="ANK" evidence="1">
    <location>
        <begin position="488"/>
        <end position="520"/>
    </location>
</feature>
<organism evidence="3 4">
    <name type="scientific">Mytilus edulis</name>
    <name type="common">Blue mussel</name>
    <dbReference type="NCBI Taxonomy" id="6550"/>
    <lineage>
        <taxon>Eukaryota</taxon>
        <taxon>Metazoa</taxon>
        <taxon>Spiralia</taxon>
        <taxon>Lophotrochozoa</taxon>
        <taxon>Mollusca</taxon>
        <taxon>Bivalvia</taxon>
        <taxon>Autobranchia</taxon>
        <taxon>Pteriomorphia</taxon>
        <taxon>Mytilida</taxon>
        <taxon>Mytiloidea</taxon>
        <taxon>Mytilidae</taxon>
        <taxon>Mytilinae</taxon>
        <taxon>Mytilus</taxon>
    </lineage>
</organism>